<organism evidence="1">
    <name type="scientific">Aegilops tauschii</name>
    <name type="common">Tausch's goatgrass</name>
    <name type="synonym">Aegilops squarrosa</name>
    <dbReference type="NCBI Taxonomy" id="37682"/>
    <lineage>
        <taxon>Eukaryota</taxon>
        <taxon>Viridiplantae</taxon>
        <taxon>Streptophyta</taxon>
        <taxon>Embryophyta</taxon>
        <taxon>Tracheophyta</taxon>
        <taxon>Spermatophyta</taxon>
        <taxon>Magnoliopsida</taxon>
        <taxon>Liliopsida</taxon>
        <taxon>Poales</taxon>
        <taxon>Poaceae</taxon>
        <taxon>BOP clade</taxon>
        <taxon>Pooideae</taxon>
        <taxon>Triticodae</taxon>
        <taxon>Triticeae</taxon>
        <taxon>Triticinae</taxon>
        <taxon>Aegilops</taxon>
    </lineage>
</organism>
<dbReference type="AlphaFoldDB" id="N1QQV9"/>
<protein>
    <submittedName>
        <fullName evidence="1">Uncharacterized protein</fullName>
    </submittedName>
</protein>
<reference evidence="1" key="1">
    <citation type="submission" date="2015-06" db="UniProtKB">
        <authorList>
            <consortium name="EnsemblPlants"/>
        </authorList>
    </citation>
    <scope>IDENTIFICATION</scope>
</reference>
<name>N1QQV9_AEGTA</name>
<sequence length="55" mass="5897">MAVLVGGLTLDLRAAVSVSRRQEQQQRHIGNVVHLAGVVSKTCISVLAHSPFSCR</sequence>
<proteinExistence type="predicted"/>
<evidence type="ECO:0000313" key="1">
    <source>
        <dbReference type="EnsemblPlants" id="EMT03458"/>
    </source>
</evidence>
<dbReference type="EnsemblPlants" id="EMT03458">
    <property type="protein sequence ID" value="EMT03458"/>
    <property type="gene ID" value="F775_42846"/>
</dbReference>
<accession>N1QQV9</accession>